<sequence>MTILREIAAPFVADPAAGVCIRTRLKGLTAADEAVLRRVGTHLGRLAGADLAARVRTGLGHDEDGWAERKRDLTVESTARWAGSITKATHDRWGLARGAQAAPAAYCPWQERRYPWALTRSPGRLPGWAARPRSGSAATATP</sequence>
<reference evidence="1 2" key="1">
    <citation type="submission" date="2019-07" db="EMBL/GenBank/DDBJ databases">
        <title>New Mycobacterium species.</title>
        <authorList>
            <person name="Tortoli E."/>
            <person name="Ghielmetti G."/>
            <person name="Friedel U."/>
            <person name="Trovato A."/>
        </authorList>
    </citation>
    <scope>NUCLEOTIDE SEQUENCE [LARGE SCALE GENOMIC DNA]</scope>
    <source>
        <strain evidence="1 2">16-83</strain>
    </source>
</reference>
<dbReference type="OrthoDB" id="5142351at2"/>
<dbReference type="RefSeq" id="WP_144953452.1">
    <property type="nucleotide sequence ID" value="NZ_VMQU01000094.1"/>
</dbReference>
<proteinExistence type="predicted"/>
<name>A0A557XIZ6_9MYCO</name>
<organism evidence="1 2">
    <name type="scientific">Mycobacterium helveticum</name>
    <dbReference type="NCBI Taxonomy" id="2592811"/>
    <lineage>
        <taxon>Bacteria</taxon>
        <taxon>Bacillati</taxon>
        <taxon>Actinomycetota</taxon>
        <taxon>Actinomycetes</taxon>
        <taxon>Mycobacteriales</taxon>
        <taxon>Mycobacteriaceae</taxon>
        <taxon>Mycobacterium</taxon>
    </lineage>
</organism>
<evidence type="ECO:0000313" key="2">
    <source>
        <dbReference type="Proteomes" id="UP000320513"/>
    </source>
</evidence>
<keyword evidence="2" id="KW-1185">Reference proteome</keyword>
<evidence type="ECO:0008006" key="3">
    <source>
        <dbReference type="Google" id="ProtNLM"/>
    </source>
</evidence>
<comment type="caution">
    <text evidence="1">The sequence shown here is derived from an EMBL/GenBank/DDBJ whole genome shotgun (WGS) entry which is preliminary data.</text>
</comment>
<gene>
    <name evidence="1" type="ORF">FPZ47_19395</name>
</gene>
<dbReference type="AlphaFoldDB" id="A0A557XIZ6"/>
<dbReference type="EMBL" id="VMQU01000094">
    <property type="protein sequence ID" value="TVS85650.1"/>
    <property type="molecule type" value="Genomic_DNA"/>
</dbReference>
<protein>
    <recommendedName>
        <fullName evidence="3">Transposase</fullName>
    </recommendedName>
</protein>
<accession>A0A557XIZ6</accession>
<dbReference type="Proteomes" id="UP000320513">
    <property type="component" value="Unassembled WGS sequence"/>
</dbReference>
<evidence type="ECO:0000313" key="1">
    <source>
        <dbReference type="EMBL" id="TVS85650.1"/>
    </source>
</evidence>